<gene>
    <name evidence="2" type="ORF">SNAT2548_LOCUS32751</name>
</gene>
<protein>
    <submittedName>
        <fullName evidence="2">Uncharacterized protein</fullName>
    </submittedName>
</protein>
<name>A0A812UK13_9DINO</name>
<reference evidence="2" key="1">
    <citation type="submission" date="2021-02" db="EMBL/GenBank/DDBJ databases">
        <authorList>
            <person name="Dougan E. K."/>
            <person name="Rhodes N."/>
            <person name="Thang M."/>
            <person name="Chan C."/>
        </authorList>
    </citation>
    <scope>NUCLEOTIDE SEQUENCE</scope>
</reference>
<sequence length="140" mass="14987">MASSPKAVRLSSKAELEDTPMKTPEMDDNDSEEGVVHASSTMSSSEWQARPSTTSGARAGGVTSNFILTKGNTTFITEKGHGLFVSRLLKNPIVGNCLGLVTLFDAYLSCADIDRRAAGIPEPIWLSLSMETGLRGLREP</sequence>
<evidence type="ECO:0000313" key="2">
    <source>
        <dbReference type="EMBL" id="CAE7574084.1"/>
    </source>
</evidence>
<keyword evidence="3" id="KW-1185">Reference proteome</keyword>
<organism evidence="2 3">
    <name type="scientific">Symbiodinium natans</name>
    <dbReference type="NCBI Taxonomy" id="878477"/>
    <lineage>
        <taxon>Eukaryota</taxon>
        <taxon>Sar</taxon>
        <taxon>Alveolata</taxon>
        <taxon>Dinophyceae</taxon>
        <taxon>Suessiales</taxon>
        <taxon>Symbiodiniaceae</taxon>
        <taxon>Symbiodinium</taxon>
    </lineage>
</organism>
<dbReference type="EMBL" id="CAJNDS010002723">
    <property type="protein sequence ID" value="CAE7574084.1"/>
    <property type="molecule type" value="Genomic_DNA"/>
</dbReference>
<comment type="caution">
    <text evidence="2">The sequence shown here is derived from an EMBL/GenBank/DDBJ whole genome shotgun (WGS) entry which is preliminary data.</text>
</comment>
<evidence type="ECO:0000256" key="1">
    <source>
        <dbReference type="SAM" id="MobiDB-lite"/>
    </source>
</evidence>
<dbReference type="OrthoDB" id="10417534at2759"/>
<dbReference type="AlphaFoldDB" id="A0A812UK13"/>
<feature type="region of interest" description="Disordered" evidence="1">
    <location>
        <begin position="1"/>
        <end position="60"/>
    </location>
</feature>
<evidence type="ECO:0000313" key="3">
    <source>
        <dbReference type="Proteomes" id="UP000604046"/>
    </source>
</evidence>
<dbReference type="Proteomes" id="UP000604046">
    <property type="component" value="Unassembled WGS sequence"/>
</dbReference>
<proteinExistence type="predicted"/>
<accession>A0A812UK13</accession>
<feature type="compositionally biased region" description="Polar residues" evidence="1">
    <location>
        <begin position="38"/>
        <end position="60"/>
    </location>
</feature>